<keyword evidence="1" id="KW-0732">Signal</keyword>
<accession>A0A428MKP3</accession>
<name>A0A428MKP3_9BACT</name>
<evidence type="ECO:0000313" key="2">
    <source>
        <dbReference type="EMBL" id="RSL17452.1"/>
    </source>
</evidence>
<evidence type="ECO:0008006" key="4">
    <source>
        <dbReference type="Google" id="ProtNLM"/>
    </source>
</evidence>
<organism evidence="2 3">
    <name type="scientific">Edaphobacter aggregans</name>
    <dbReference type="NCBI Taxonomy" id="570835"/>
    <lineage>
        <taxon>Bacteria</taxon>
        <taxon>Pseudomonadati</taxon>
        <taxon>Acidobacteriota</taxon>
        <taxon>Terriglobia</taxon>
        <taxon>Terriglobales</taxon>
        <taxon>Acidobacteriaceae</taxon>
        <taxon>Edaphobacter</taxon>
    </lineage>
</organism>
<dbReference type="EMBL" id="RSDW01000001">
    <property type="protein sequence ID" value="RSL17452.1"/>
    <property type="molecule type" value="Genomic_DNA"/>
</dbReference>
<feature type="signal peptide" evidence="1">
    <location>
        <begin position="1"/>
        <end position="22"/>
    </location>
</feature>
<proteinExistence type="predicted"/>
<evidence type="ECO:0000313" key="3">
    <source>
        <dbReference type="Proteomes" id="UP000269669"/>
    </source>
</evidence>
<feature type="chain" id="PRO_5019536574" description="DUF4252 domain-containing protein" evidence="1">
    <location>
        <begin position="23"/>
        <end position="190"/>
    </location>
</feature>
<dbReference type="OrthoDB" id="117939at2"/>
<dbReference type="AlphaFoldDB" id="A0A428MKP3"/>
<dbReference type="Proteomes" id="UP000269669">
    <property type="component" value="Unassembled WGS sequence"/>
</dbReference>
<evidence type="ECO:0000256" key="1">
    <source>
        <dbReference type="SAM" id="SignalP"/>
    </source>
</evidence>
<comment type="caution">
    <text evidence="2">The sequence shown here is derived from an EMBL/GenBank/DDBJ whole genome shotgun (WGS) entry which is preliminary data.</text>
</comment>
<keyword evidence="3" id="KW-1185">Reference proteome</keyword>
<protein>
    <recommendedName>
        <fullName evidence="4">DUF4252 domain-containing protein</fullName>
    </recommendedName>
</protein>
<dbReference type="RefSeq" id="WP_125485938.1">
    <property type="nucleotide sequence ID" value="NZ_RSDW01000001.1"/>
</dbReference>
<gene>
    <name evidence="2" type="ORF">EDE15_2987</name>
</gene>
<reference evidence="2 3" key="1">
    <citation type="submission" date="2018-12" db="EMBL/GenBank/DDBJ databases">
        <title>Sequencing of bacterial isolates from soil warming experiment in Harvard Forest, Massachusetts, USA.</title>
        <authorList>
            <person name="Deangelis K."/>
        </authorList>
    </citation>
    <scope>NUCLEOTIDE SEQUENCE [LARGE SCALE GENOMIC DNA]</scope>
    <source>
        <strain evidence="2 3">EB153</strain>
    </source>
</reference>
<sequence>MIGPLRTLLLTALAIAAPFASAQQPAGISQSLSELALQPATHMSMTFDRSMLQQAQSFIDNGNGDLKRAAAAINSITVDTYHYHEPAFYTPETMGSIIATYHAAGWKHLVNANATPAQSAQPRATMTDLWLHFHGTEIDDVTVLVRAPRDMNLIQVSGAMRPLDLVHLSGHFGIPKVDPNAVMVPAPDGR</sequence>